<dbReference type="EMBL" id="CM042029">
    <property type="protein sequence ID" value="KAI3793802.1"/>
    <property type="molecule type" value="Genomic_DNA"/>
</dbReference>
<evidence type="ECO:0000313" key="1">
    <source>
        <dbReference type="EMBL" id="KAI3793802.1"/>
    </source>
</evidence>
<sequence length="167" mass="17995">MLFGRGKGMLQSVRRDGCSITHHDDGRQVDGSPRDSNVQAHVIGEGNASCGESFHANPNRIVMTGSHPHGNSIFYFNPGEKKSQKGKRFKHASRSKGSPSPTMPWLKKWARPDDDPFGLNKLLGLSSVSEPPSFNFSFPPSVLSPPAPNSPKPSLDLNLSAFGGSLS</sequence>
<name>A0ACB9HE04_9ASTR</name>
<reference evidence="2" key="1">
    <citation type="journal article" date="2022" name="Mol. Ecol. Resour.">
        <title>The genomes of chicory, endive, great burdock and yacon provide insights into Asteraceae palaeo-polyploidization history and plant inulin production.</title>
        <authorList>
            <person name="Fan W."/>
            <person name="Wang S."/>
            <person name="Wang H."/>
            <person name="Wang A."/>
            <person name="Jiang F."/>
            <person name="Liu H."/>
            <person name="Zhao H."/>
            <person name="Xu D."/>
            <person name="Zhang Y."/>
        </authorList>
    </citation>
    <scope>NUCLEOTIDE SEQUENCE [LARGE SCALE GENOMIC DNA]</scope>
    <source>
        <strain evidence="2">cv. Yunnan</strain>
    </source>
</reference>
<evidence type="ECO:0000313" key="2">
    <source>
        <dbReference type="Proteomes" id="UP001056120"/>
    </source>
</evidence>
<keyword evidence="2" id="KW-1185">Reference proteome</keyword>
<dbReference type="Proteomes" id="UP001056120">
    <property type="component" value="Linkage Group LG12"/>
</dbReference>
<accession>A0ACB9HE04</accession>
<reference evidence="1 2" key="2">
    <citation type="journal article" date="2022" name="Mol. Ecol. Resour.">
        <title>The genomes of chicory, endive, great burdock and yacon provide insights into Asteraceae paleo-polyploidization history and plant inulin production.</title>
        <authorList>
            <person name="Fan W."/>
            <person name="Wang S."/>
            <person name="Wang H."/>
            <person name="Wang A."/>
            <person name="Jiang F."/>
            <person name="Liu H."/>
            <person name="Zhao H."/>
            <person name="Xu D."/>
            <person name="Zhang Y."/>
        </authorList>
    </citation>
    <scope>NUCLEOTIDE SEQUENCE [LARGE SCALE GENOMIC DNA]</scope>
    <source>
        <strain evidence="2">cv. Yunnan</strain>
        <tissue evidence="1">Leaves</tissue>
    </source>
</reference>
<proteinExistence type="predicted"/>
<comment type="caution">
    <text evidence="1">The sequence shown here is derived from an EMBL/GenBank/DDBJ whole genome shotgun (WGS) entry which is preliminary data.</text>
</comment>
<protein>
    <submittedName>
        <fullName evidence="1">Uncharacterized protein</fullName>
    </submittedName>
</protein>
<gene>
    <name evidence="1" type="ORF">L1987_36424</name>
</gene>
<organism evidence="1 2">
    <name type="scientific">Smallanthus sonchifolius</name>
    <dbReference type="NCBI Taxonomy" id="185202"/>
    <lineage>
        <taxon>Eukaryota</taxon>
        <taxon>Viridiplantae</taxon>
        <taxon>Streptophyta</taxon>
        <taxon>Embryophyta</taxon>
        <taxon>Tracheophyta</taxon>
        <taxon>Spermatophyta</taxon>
        <taxon>Magnoliopsida</taxon>
        <taxon>eudicotyledons</taxon>
        <taxon>Gunneridae</taxon>
        <taxon>Pentapetalae</taxon>
        <taxon>asterids</taxon>
        <taxon>campanulids</taxon>
        <taxon>Asterales</taxon>
        <taxon>Asteraceae</taxon>
        <taxon>Asteroideae</taxon>
        <taxon>Heliantheae alliance</taxon>
        <taxon>Millerieae</taxon>
        <taxon>Smallanthus</taxon>
    </lineage>
</organism>